<evidence type="ECO:0000313" key="2">
    <source>
        <dbReference type="EMBL" id="AOM82229.1"/>
    </source>
</evidence>
<gene>
    <name evidence="2" type="ORF">BBEV_0858</name>
</gene>
<dbReference type="AlphaFoldDB" id="A0A1D7QTB2"/>
<dbReference type="GO" id="GO:1902201">
    <property type="term" value="P:negative regulation of bacterial-type flagellum-dependent cell motility"/>
    <property type="evidence" value="ECO:0007669"/>
    <property type="project" value="TreeGrafter"/>
</dbReference>
<dbReference type="KEGG" id="bbev:BBEV_0858"/>
<reference evidence="2 3" key="1">
    <citation type="submission" date="2015-08" db="EMBL/GenBank/DDBJ databases">
        <title>The complete genome sequence of Bacillus beveridgei MLTeJB.</title>
        <authorList>
            <person name="Hanson T.E."/>
            <person name="Mesa C."/>
            <person name="Basesman S.M."/>
            <person name="Oremland R.S."/>
        </authorList>
    </citation>
    <scope>NUCLEOTIDE SEQUENCE [LARGE SCALE GENOMIC DNA]</scope>
    <source>
        <strain evidence="2 3">MLTeJB</strain>
    </source>
</reference>
<evidence type="ECO:0000259" key="1">
    <source>
        <dbReference type="PROSITE" id="PS50887"/>
    </source>
</evidence>
<protein>
    <submittedName>
        <fullName evidence="2">GAF sensor-containing diguanylate cyclase</fullName>
    </submittedName>
</protein>
<keyword evidence="3" id="KW-1185">Reference proteome</keyword>
<dbReference type="STRING" id="632773.BBEV_0858"/>
<dbReference type="EMBL" id="CP012502">
    <property type="protein sequence ID" value="AOM82229.1"/>
    <property type="molecule type" value="Genomic_DNA"/>
</dbReference>
<dbReference type="InterPro" id="IPR043128">
    <property type="entry name" value="Rev_trsase/Diguanyl_cyclase"/>
</dbReference>
<dbReference type="SUPFAM" id="SSF55781">
    <property type="entry name" value="GAF domain-like"/>
    <property type="match status" value="2"/>
</dbReference>
<dbReference type="InterPro" id="IPR029787">
    <property type="entry name" value="Nucleotide_cyclase"/>
</dbReference>
<dbReference type="CDD" id="cd01949">
    <property type="entry name" value="GGDEF"/>
    <property type="match status" value="1"/>
</dbReference>
<dbReference type="InterPro" id="IPR000160">
    <property type="entry name" value="GGDEF_dom"/>
</dbReference>
<dbReference type="SMART" id="SM00267">
    <property type="entry name" value="GGDEF"/>
    <property type="match status" value="1"/>
</dbReference>
<dbReference type="Proteomes" id="UP000094463">
    <property type="component" value="Chromosome"/>
</dbReference>
<dbReference type="Gene3D" id="3.30.70.270">
    <property type="match status" value="1"/>
</dbReference>
<dbReference type="Gene3D" id="3.30.450.40">
    <property type="match status" value="2"/>
</dbReference>
<proteinExistence type="predicted"/>
<organism evidence="2 3">
    <name type="scientific">Salisediminibacterium beveridgei</name>
    <dbReference type="NCBI Taxonomy" id="632773"/>
    <lineage>
        <taxon>Bacteria</taxon>
        <taxon>Bacillati</taxon>
        <taxon>Bacillota</taxon>
        <taxon>Bacilli</taxon>
        <taxon>Bacillales</taxon>
        <taxon>Bacillaceae</taxon>
        <taxon>Salisediminibacterium</taxon>
    </lineage>
</organism>
<dbReference type="InterPro" id="IPR050469">
    <property type="entry name" value="Diguanylate_Cyclase"/>
</dbReference>
<dbReference type="SUPFAM" id="SSF55073">
    <property type="entry name" value="Nucleotide cyclase"/>
    <property type="match status" value="1"/>
</dbReference>
<evidence type="ECO:0000313" key="3">
    <source>
        <dbReference type="Proteomes" id="UP000094463"/>
    </source>
</evidence>
<dbReference type="RefSeq" id="WP_069364341.1">
    <property type="nucleotide sequence ID" value="NZ_CP012502.1"/>
</dbReference>
<dbReference type="PANTHER" id="PTHR45138">
    <property type="entry name" value="REGULATORY COMPONENTS OF SENSORY TRANSDUCTION SYSTEM"/>
    <property type="match status" value="1"/>
</dbReference>
<name>A0A1D7QTB2_9BACI</name>
<dbReference type="NCBIfam" id="TIGR00254">
    <property type="entry name" value="GGDEF"/>
    <property type="match status" value="1"/>
</dbReference>
<dbReference type="GO" id="GO:0043709">
    <property type="term" value="P:cell adhesion involved in single-species biofilm formation"/>
    <property type="evidence" value="ECO:0007669"/>
    <property type="project" value="TreeGrafter"/>
</dbReference>
<dbReference type="GO" id="GO:0052621">
    <property type="term" value="F:diguanylate cyclase activity"/>
    <property type="evidence" value="ECO:0007669"/>
    <property type="project" value="TreeGrafter"/>
</dbReference>
<accession>A0A1D7QTB2</accession>
<dbReference type="InterPro" id="IPR029016">
    <property type="entry name" value="GAF-like_dom_sf"/>
</dbReference>
<feature type="domain" description="GGDEF" evidence="1">
    <location>
        <begin position="440"/>
        <end position="570"/>
    </location>
</feature>
<sequence>MLAGSINRYTYDVMHQLLVQKAENVSWAGETRLYLSDGKEPLCDFVPFSGEEGVVLDSIPIEGAEDLFVHCEVKNTEVSSAVIQAYLQGIATGFSLIHDRDRSNEETELKNSSQDILFRANRQFHHSNHVHEVLKVITDALTEMMPDTDIELHLVNDWGVKGISGITMMDLRHDQDDLAKNVYVNGLNQHVQDESGGKDLFYSPLPGRQGVYGVMKVSPRFDVPFDPAELAFMEAIAELGGNAIESTHLYEQSRKHIKDLQLISETTKALNESLKVSEILQLLRTKLTAAFGADEALFVMTDAKWQLDFDLDYSKRRQQLLDNPAIQAVTAEIRATQHEKFIADWEMAEKSAPFGSLVGVPMMHQQDMIGVVLLMGRERSCFSYDQFRLLQSLVQHSTMAFVNAMLHEEMQKVMITDYLTGLNTREYMDAEIRRAMQRDYRGVFLLFDVDHFKQVNDVYGHSIGDDVLIQVAELVKQLPADFESIAVRWGGEELAVYLINARLSDGVKLAETIRREVQRLTKPEVTVSCGVSCWSYESQQQPKLKDLFNQADDAMYRAKASGKNTVKQYR</sequence>
<dbReference type="GO" id="GO:0005886">
    <property type="term" value="C:plasma membrane"/>
    <property type="evidence" value="ECO:0007669"/>
    <property type="project" value="TreeGrafter"/>
</dbReference>
<dbReference type="PANTHER" id="PTHR45138:SF9">
    <property type="entry name" value="DIGUANYLATE CYCLASE DGCM-RELATED"/>
    <property type="match status" value="1"/>
</dbReference>
<dbReference type="Pfam" id="PF00990">
    <property type="entry name" value="GGDEF"/>
    <property type="match status" value="1"/>
</dbReference>
<dbReference type="PROSITE" id="PS50887">
    <property type="entry name" value="GGDEF"/>
    <property type="match status" value="1"/>
</dbReference>